<dbReference type="Pfam" id="PF08447">
    <property type="entry name" value="PAS_3"/>
    <property type="match status" value="2"/>
</dbReference>
<evidence type="ECO:0000313" key="11">
    <source>
        <dbReference type="EMBL" id="PTB86874.1"/>
    </source>
</evidence>
<dbReference type="EMBL" id="PYVN01000003">
    <property type="protein sequence ID" value="PTB86874.1"/>
    <property type="molecule type" value="Genomic_DNA"/>
</dbReference>
<dbReference type="InterPro" id="IPR006189">
    <property type="entry name" value="CHASE_dom"/>
</dbReference>
<feature type="domain" description="CHASE" evidence="9">
    <location>
        <begin position="85"/>
        <end position="246"/>
    </location>
</feature>
<dbReference type="NCBIfam" id="TIGR00229">
    <property type="entry name" value="sensory_box"/>
    <property type="match status" value="2"/>
</dbReference>
<reference evidence="11" key="1">
    <citation type="submission" date="2018-03" db="EMBL/GenBank/DDBJ databases">
        <title>Cross-interface Injection: A General Nanoliter Liquid Handling Method Applied to Single Cells Genome Amplification Automated Nanoliter Liquid Handling Applied to Single Cell Multiple Displacement Amplification.</title>
        <authorList>
            <person name="Yun J."/>
            <person name="Xu P."/>
            <person name="Xu J."/>
            <person name="Dai X."/>
            <person name="Wang Y."/>
            <person name="Zheng X."/>
            <person name="Cao C."/>
            <person name="Yi Q."/>
            <person name="Zhu Y."/>
            <person name="Wang L."/>
            <person name="Dong Z."/>
            <person name="Huang Y."/>
            <person name="Huang L."/>
            <person name="Du W."/>
        </authorList>
    </citation>
    <scope>NUCLEOTIDE SEQUENCE [LARGE SCALE GENOMIC DNA]</scope>
    <source>
        <strain evidence="11">Z-D3-2</strain>
    </source>
</reference>
<dbReference type="Gene3D" id="3.30.450.20">
    <property type="entry name" value="PAS domain"/>
    <property type="match status" value="3"/>
</dbReference>
<dbReference type="CDD" id="cd01949">
    <property type="entry name" value="GGDEF"/>
    <property type="match status" value="1"/>
</dbReference>
<accession>A0A2T4CZ65</accession>
<evidence type="ECO:0000256" key="4">
    <source>
        <dbReference type="ARBA" id="ARBA00022989"/>
    </source>
</evidence>
<comment type="subcellular location">
    <subcellularLocation>
        <location evidence="2">Membrane</location>
    </subcellularLocation>
</comment>
<name>A0A2T4CZ65_9GAMM</name>
<gene>
    <name evidence="11" type="ORF">C9940_00650</name>
</gene>
<keyword evidence="5 6" id="KW-0472">Membrane</keyword>
<protein>
    <recommendedName>
        <fullName evidence="12">Diguanylate cyclase</fullName>
    </recommendedName>
</protein>
<dbReference type="Gene3D" id="3.30.450.350">
    <property type="entry name" value="CHASE domain"/>
    <property type="match status" value="1"/>
</dbReference>
<dbReference type="CDD" id="cd00130">
    <property type="entry name" value="PAS"/>
    <property type="match status" value="2"/>
</dbReference>
<evidence type="ECO:0000259" key="9">
    <source>
        <dbReference type="PROSITE" id="PS50839"/>
    </source>
</evidence>
<dbReference type="InterPro" id="IPR043128">
    <property type="entry name" value="Rev_trsase/Diguanyl_cyclase"/>
</dbReference>
<dbReference type="NCBIfam" id="TIGR00254">
    <property type="entry name" value="GGDEF"/>
    <property type="match status" value="1"/>
</dbReference>
<dbReference type="SUPFAM" id="SSF55073">
    <property type="entry name" value="Nucleotide cyclase"/>
    <property type="match status" value="1"/>
</dbReference>
<evidence type="ECO:0000256" key="5">
    <source>
        <dbReference type="ARBA" id="ARBA00023136"/>
    </source>
</evidence>
<dbReference type="InterPro" id="IPR000160">
    <property type="entry name" value="GGDEF_dom"/>
</dbReference>
<dbReference type="SMART" id="SM00267">
    <property type="entry name" value="GGDEF"/>
    <property type="match status" value="1"/>
</dbReference>
<comment type="caution">
    <text evidence="11">The sequence shown here is derived from an EMBL/GenBank/DDBJ whole genome shotgun (WGS) entry which is preliminary data.</text>
</comment>
<feature type="domain" description="GGDEF" evidence="10">
    <location>
        <begin position="767"/>
        <end position="901"/>
    </location>
</feature>
<dbReference type="InterPro" id="IPR000700">
    <property type="entry name" value="PAS-assoc_C"/>
</dbReference>
<dbReference type="GO" id="GO:0007165">
    <property type="term" value="P:signal transduction"/>
    <property type="evidence" value="ECO:0007669"/>
    <property type="project" value="UniProtKB-ARBA"/>
</dbReference>
<evidence type="ECO:0000259" key="10">
    <source>
        <dbReference type="PROSITE" id="PS50887"/>
    </source>
</evidence>
<proteinExistence type="predicted"/>
<evidence type="ECO:0000259" key="7">
    <source>
        <dbReference type="PROSITE" id="PS50112"/>
    </source>
</evidence>
<evidence type="ECO:0000259" key="8">
    <source>
        <dbReference type="PROSITE" id="PS50113"/>
    </source>
</evidence>
<dbReference type="SMART" id="SM00091">
    <property type="entry name" value="PAS"/>
    <property type="match status" value="4"/>
</dbReference>
<evidence type="ECO:0000256" key="6">
    <source>
        <dbReference type="SAM" id="Phobius"/>
    </source>
</evidence>
<feature type="domain" description="PAS" evidence="7">
    <location>
        <begin position="609"/>
        <end position="679"/>
    </location>
</feature>
<evidence type="ECO:0000256" key="1">
    <source>
        <dbReference type="ARBA" id="ARBA00001946"/>
    </source>
</evidence>
<dbReference type="InterPro" id="IPR001610">
    <property type="entry name" value="PAC"/>
</dbReference>
<feature type="transmembrane region" description="Helical" evidence="6">
    <location>
        <begin position="309"/>
        <end position="330"/>
    </location>
</feature>
<dbReference type="InterPro" id="IPR029787">
    <property type="entry name" value="Nucleotide_cyclase"/>
</dbReference>
<feature type="domain" description="PAC" evidence="8">
    <location>
        <begin position="555"/>
        <end position="608"/>
    </location>
</feature>
<dbReference type="PANTHER" id="PTHR46663">
    <property type="entry name" value="DIGUANYLATE CYCLASE DGCT-RELATED"/>
    <property type="match status" value="1"/>
</dbReference>
<dbReference type="PROSITE" id="PS50112">
    <property type="entry name" value="PAS"/>
    <property type="match status" value="2"/>
</dbReference>
<dbReference type="SMART" id="SM01079">
    <property type="entry name" value="CHASE"/>
    <property type="match status" value="1"/>
</dbReference>
<dbReference type="SUPFAM" id="SSF55785">
    <property type="entry name" value="PYP-like sensor domain (PAS domain)"/>
    <property type="match status" value="3"/>
</dbReference>
<dbReference type="FunFam" id="3.30.70.270:FF:000001">
    <property type="entry name" value="Diguanylate cyclase domain protein"/>
    <property type="match status" value="1"/>
</dbReference>
<keyword evidence="3 6" id="KW-0812">Transmembrane</keyword>
<dbReference type="InterPro" id="IPR013655">
    <property type="entry name" value="PAS_fold_3"/>
</dbReference>
<feature type="domain" description="PAC" evidence="8">
    <location>
        <begin position="683"/>
        <end position="735"/>
    </location>
</feature>
<dbReference type="InterPro" id="IPR042240">
    <property type="entry name" value="CHASE_sf"/>
</dbReference>
<dbReference type="InterPro" id="IPR035965">
    <property type="entry name" value="PAS-like_dom_sf"/>
</dbReference>
<dbReference type="GO" id="GO:0003824">
    <property type="term" value="F:catalytic activity"/>
    <property type="evidence" value="ECO:0007669"/>
    <property type="project" value="UniProtKB-ARBA"/>
</dbReference>
<dbReference type="PROSITE" id="PS50887">
    <property type="entry name" value="GGDEF"/>
    <property type="match status" value="1"/>
</dbReference>
<feature type="transmembrane region" description="Helical" evidence="6">
    <location>
        <begin position="21"/>
        <end position="39"/>
    </location>
</feature>
<comment type="cofactor">
    <cofactor evidence="1">
        <name>Mg(2+)</name>
        <dbReference type="ChEBI" id="CHEBI:18420"/>
    </cofactor>
</comment>
<organism evidence="11">
    <name type="scientific">Pseudidiomarina aestuarii</name>
    <dbReference type="NCBI Taxonomy" id="624146"/>
    <lineage>
        <taxon>Bacteria</taxon>
        <taxon>Pseudomonadati</taxon>
        <taxon>Pseudomonadota</taxon>
        <taxon>Gammaproteobacteria</taxon>
        <taxon>Alteromonadales</taxon>
        <taxon>Idiomarinaceae</taxon>
        <taxon>Pseudidiomarina</taxon>
    </lineage>
</organism>
<feature type="domain" description="PAS" evidence="7">
    <location>
        <begin position="479"/>
        <end position="551"/>
    </location>
</feature>
<dbReference type="AlphaFoldDB" id="A0A2T4CZ65"/>
<keyword evidence="4 6" id="KW-1133">Transmembrane helix</keyword>
<evidence type="ECO:0000256" key="2">
    <source>
        <dbReference type="ARBA" id="ARBA00004370"/>
    </source>
</evidence>
<dbReference type="Pfam" id="PF03924">
    <property type="entry name" value="CHASE"/>
    <property type="match status" value="1"/>
</dbReference>
<dbReference type="SMART" id="SM00086">
    <property type="entry name" value="PAC"/>
    <property type="match status" value="3"/>
</dbReference>
<dbReference type="GO" id="GO:0016020">
    <property type="term" value="C:membrane"/>
    <property type="evidence" value="ECO:0007669"/>
    <property type="project" value="UniProtKB-SubCell"/>
</dbReference>
<dbReference type="PROSITE" id="PS50113">
    <property type="entry name" value="PAC"/>
    <property type="match status" value="2"/>
</dbReference>
<dbReference type="Gene3D" id="3.30.70.270">
    <property type="match status" value="1"/>
</dbReference>
<sequence>MKIAIHWINGVKKHISKLPHFFIPILIIMIGSWFSFYQYHQVKQRNQQVIADRFAISFNETTQSVTEKIRSYEQMLRATQGLFESSDSITREEFKNYAEKLKLEAFYPGIQGLGYVPVITPAEKFVHIESVRQSGFPDYNITPEGKRELYTSILYLEPFQARNLRAFGFDMYSEPTRRAAMIEALVSREVSLSGGVKLVQDIPDESVTGLLMYLPLFDSVEPENPHLGWVYVVFRISDVVKASLTQNGTLSHLKISDVTTEPMDVLFQSSSFETSSFELSETFTLAGRQWKFVAYPDQNFIKAFEKQSAISMLLIQLLITCLLAYVYWLLASGRKRAERRANEITNFLREKHLKLQLATDTAGMGTWEWDFQKQHVLVDEHQLTIFGQSKHSNPYLTLDNWFAHFEETDQQRVEKAFHKCKSDRLELNIQVLVQSRTDTRMVQLKAALSFDASGSATSMIGICFDITESWLYQTQLEQTESRWKHALEGSGEGVWDWSIINDKVLFSEKLISMLGYTPDEFSPHISEWSDRIHPDDRQQVFSDIDALLDGSQPEYRNEHRMLCKDGSWKWILDRGTVIERDEQGNPLRAIGTHTDISGRKEIEITLRISEERFRNAFDTAAIGMALVGLDGSWLEANPACCEMLGYSEGELLQMTFMDVTHPEDLDLDQQFVAQLVAGEIDHYHMEKRYVRKNHQIIDVLLSVSVVHDINGELLHFVSQIEDITARKHEHELMRKLALYDALTGLPNRRLFDERINQAILGAKRNKHPLALMFIDVDHFKQINDTYGHDVGDQVIKRVAESMQLALRATDTLARFGGDEFVVLLNEVSSADAAVKVAEHLRNSLKNHLEFDTIRLLVTLSIGIAVYLPETNESALQLMKKADMALYDVKARGRDGVGLFQAGGFEK</sequence>
<dbReference type="InterPro" id="IPR000014">
    <property type="entry name" value="PAS"/>
</dbReference>
<dbReference type="PANTHER" id="PTHR46663:SF3">
    <property type="entry name" value="SLL0267 PROTEIN"/>
    <property type="match status" value="1"/>
</dbReference>
<dbReference type="InterPro" id="IPR052163">
    <property type="entry name" value="DGC-Regulatory_Protein"/>
</dbReference>
<dbReference type="Pfam" id="PF00990">
    <property type="entry name" value="GGDEF"/>
    <property type="match status" value="1"/>
</dbReference>
<evidence type="ECO:0008006" key="12">
    <source>
        <dbReference type="Google" id="ProtNLM"/>
    </source>
</evidence>
<dbReference type="PROSITE" id="PS50839">
    <property type="entry name" value="CHASE"/>
    <property type="match status" value="1"/>
</dbReference>
<evidence type="ECO:0000256" key="3">
    <source>
        <dbReference type="ARBA" id="ARBA00022692"/>
    </source>
</evidence>